<dbReference type="PANTHER" id="PTHR33238:SF11">
    <property type="entry name" value="TRANSCRIPTIONAL REGULATOR MNTR"/>
    <property type="match status" value="1"/>
</dbReference>
<organism evidence="6 7">
    <name type="scientific">Kuenenia stuttgartiensis</name>
    <dbReference type="NCBI Taxonomy" id="174633"/>
    <lineage>
        <taxon>Bacteria</taxon>
        <taxon>Pseudomonadati</taxon>
        <taxon>Planctomycetota</taxon>
        <taxon>Candidatus Brocadiia</taxon>
        <taxon>Candidatus Brocadiales</taxon>
        <taxon>Candidatus Brocadiaceae</taxon>
        <taxon>Candidatus Kuenenia</taxon>
    </lineage>
</organism>
<evidence type="ECO:0000256" key="3">
    <source>
        <dbReference type="ARBA" id="ARBA00023004"/>
    </source>
</evidence>
<gene>
    <name evidence="5" type="ORF">KsCSTR_32230</name>
    <name evidence="6" type="ORF">KSMBR1_0368</name>
</gene>
<dbReference type="SMART" id="SM00899">
    <property type="entry name" value="FeoA"/>
    <property type="match status" value="1"/>
</dbReference>
<comment type="subunit">
    <text evidence="2">Homodimer.</text>
</comment>
<sequence>MEKKNVNIIESCHEELLELIWTIEEEHGETEKELLIRKEGSSFAEAYLKTLVNNGYILLKDNKVILTEKGQVEAKLIIRRHRLAERLLHDVLEVKEEAMDSSACDFEHFLSEEVTTSICTLLGHPLTCPHGKNIPPGDCCRKTDQEIRPVVFPLTELQPGKNAKISYIVTKFNGRLDRLSSMGLLPGIKIHLHQKYPTYVIQMGQTQIAIDSTVARDIYVRHG</sequence>
<dbReference type="InterPro" id="IPR036388">
    <property type="entry name" value="WH-like_DNA-bd_sf"/>
</dbReference>
<reference evidence="5 8" key="3">
    <citation type="submission" date="2020-02" db="EMBL/GenBank/DDBJ databases">
        <title>Newly sequenced genome of strain CSTR1 showed variability in Candidatus Kuenenia stuttgartiensis genomes.</title>
        <authorList>
            <person name="Ding C."/>
            <person name="Adrian L."/>
        </authorList>
    </citation>
    <scope>NUCLEOTIDE SEQUENCE [LARGE SCALE GENOMIC DNA]</scope>
    <source>
        <strain evidence="5 8">CSTR1</strain>
    </source>
</reference>
<dbReference type="KEGG" id="kst:KSMBR1_0368"/>
<dbReference type="AlphaFoldDB" id="A0A2C9CAT4"/>
<reference evidence="7" key="1">
    <citation type="submission" date="2017-10" db="EMBL/GenBank/DDBJ databases">
        <authorList>
            <person name="Frank J."/>
        </authorList>
    </citation>
    <scope>NUCLEOTIDE SEQUENCE [LARGE SCALE GENOMIC DNA]</scope>
</reference>
<keyword evidence="7" id="KW-1185">Reference proteome</keyword>
<evidence type="ECO:0000259" key="4">
    <source>
        <dbReference type="SMART" id="SM00899"/>
    </source>
</evidence>
<dbReference type="SMART" id="SM00529">
    <property type="entry name" value="HTH_DTXR"/>
    <property type="match status" value="1"/>
</dbReference>
<evidence type="ECO:0000256" key="1">
    <source>
        <dbReference type="ARBA" id="ARBA00004496"/>
    </source>
</evidence>
<feature type="domain" description="Ferrous iron transporter FeoA-like" evidence="4">
    <location>
        <begin position="152"/>
        <end position="222"/>
    </location>
</feature>
<dbReference type="InterPro" id="IPR036421">
    <property type="entry name" value="Fe_dep_repressor_sf"/>
</dbReference>
<dbReference type="Pfam" id="PF02742">
    <property type="entry name" value="Fe_dep_repr_C"/>
    <property type="match status" value="1"/>
</dbReference>
<dbReference type="GO" id="GO:0003700">
    <property type="term" value="F:DNA-binding transcription factor activity"/>
    <property type="evidence" value="ECO:0007669"/>
    <property type="project" value="InterPro"/>
</dbReference>
<accession>A0A2C9CAT4</accession>
<dbReference type="SUPFAM" id="SSF50037">
    <property type="entry name" value="C-terminal domain of transcriptional repressors"/>
    <property type="match status" value="1"/>
</dbReference>
<evidence type="ECO:0000313" key="5">
    <source>
        <dbReference type="EMBL" id="QII12602.1"/>
    </source>
</evidence>
<evidence type="ECO:0000313" key="7">
    <source>
        <dbReference type="Proteomes" id="UP000221734"/>
    </source>
</evidence>
<dbReference type="InterPro" id="IPR008988">
    <property type="entry name" value="Transcriptional_repressor_C"/>
</dbReference>
<dbReference type="Proteomes" id="UP000221734">
    <property type="component" value="Chromosome Kuenenia_stuttgartiensis_MBR1"/>
</dbReference>
<dbReference type="Proteomes" id="UP000501926">
    <property type="component" value="Chromosome"/>
</dbReference>
<dbReference type="InterPro" id="IPR001367">
    <property type="entry name" value="Fe_dep_repressor"/>
</dbReference>
<dbReference type="EMBL" id="LT934425">
    <property type="protein sequence ID" value="SOH02884.1"/>
    <property type="molecule type" value="Genomic_DNA"/>
</dbReference>
<dbReference type="OrthoDB" id="9791355at2"/>
<evidence type="ECO:0000313" key="8">
    <source>
        <dbReference type="Proteomes" id="UP000501926"/>
    </source>
</evidence>
<name>A0A2C9CAT4_KUEST</name>
<comment type="subcellular location">
    <subcellularLocation>
        <location evidence="1">Cytoplasm</location>
    </subcellularLocation>
</comment>
<dbReference type="GO" id="GO:0046914">
    <property type="term" value="F:transition metal ion binding"/>
    <property type="evidence" value="ECO:0007669"/>
    <property type="project" value="InterPro"/>
</dbReference>
<dbReference type="Gene3D" id="1.10.10.10">
    <property type="entry name" value="Winged helix-like DNA-binding domain superfamily/Winged helix DNA-binding domain"/>
    <property type="match status" value="1"/>
</dbReference>
<dbReference type="Pfam" id="PF04023">
    <property type="entry name" value="FeoA"/>
    <property type="match status" value="1"/>
</dbReference>
<dbReference type="EMBL" id="CP049055">
    <property type="protein sequence ID" value="QII12602.1"/>
    <property type="molecule type" value="Genomic_DNA"/>
</dbReference>
<protein>
    <recommendedName>
        <fullName evidence="4">Ferrous iron transporter FeoA-like domain-containing protein</fullName>
    </recommendedName>
</protein>
<dbReference type="InterPro" id="IPR022689">
    <property type="entry name" value="Iron_dep_repressor"/>
</dbReference>
<dbReference type="InterPro" id="IPR007167">
    <property type="entry name" value="Fe-transptr_FeoA-like"/>
</dbReference>
<dbReference type="GO" id="GO:0005737">
    <property type="term" value="C:cytoplasm"/>
    <property type="evidence" value="ECO:0007669"/>
    <property type="project" value="UniProtKB-SubCell"/>
</dbReference>
<evidence type="ECO:0000313" key="6">
    <source>
        <dbReference type="EMBL" id="SOH02884.1"/>
    </source>
</evidence>
<dbReference type="Gene3D" id="2.30.30.90">
    <property type="match status" value="1"/>
</dbReference>
<dbReference type="InterPro" id="IPR050536">
    <property type="entry name" value="DtxR_MntR_Metal-Reg"/>
</dbReference>
<proteinExistence type="predicted"/>
<evidence type="ECO:0000256" key="2">
    <source>
        <dbReference type="ARBA" id="ARBA00011738"/>
    </source>
</evidence>
<keyword evidence="3" id="KW-0408">Iron</keyword>
<dbReference type="SUPFAM" id="SSF47979">
    <property type="entry name" value="Iron-dependent repressor protein, dimerization domain"/>
    <property type="match status" value="1"/>
</dbReference>
<reference evidence="6" key="2">
    <citation type="submission" date="2017-10" db="EMBL/GenBank/DDBJ databases">
        <authorList>
            <person name="Banno H."/>
            <person name="Chua N.-H."/>
        </authorList>
    </citation>
    <scope>NUCLEOTIDE SEQUENCE [LARGE SCALE GENOMIC DNA]</scope>
    <source>
        <strain evidence="6">Kuenenia_mbr1_ru-nijmegen</strain>
    </source>
</reference>
<dbReference type="InterPro" id="IPR038157">
    <property type="entry name" value="FeoA_core_dom"/>
</dbReference>
<dbReference type="GO" id="GO:0046983">
    <property type="term" value="F:protein dimerization activity"/>
    <property type="evidence" value="ECO:0007669"/>
    <property type="project" value="InterPro"/>
</dbReference>
<dbReference type="PANTHER" id="PTHR33238">
    <property type="entry name" value="IRON (METAL) DEPENDENT REPRESSOR, DTXR FAMILY"/>
    <property type="match status" value="1"/>
</dbReference>